<accession>A0A6N6RK09</accession>
<organism evidence="3 4">
    <name type="scientific">Phaeocystidibacter luteus</name>
    <dbReference type="NCBI Taxonomy" id="911197"/>
    <lineage>
        <taxon>Bacteria</taxon>
        <taxon>Pseudomonadati</taxon>
        <taxon>Bacteroidota</taxon>
        <taxon>Flavobacteriia</taxon>
        <taxon>Flavobacteriales</taxon>
        <taxon>Phaeocystidibacteraceae</taxon>
        <taxon>Phaeocystidibacter</taxon>
    </lineage>
</organism>
<dbReference type="Gene3D" id="2.120.10.30">
    <property type="entry name" value="TolB, C-terminal domain"/>
    <property type="match status" value="1"/>
</dbReference>
<feature type="signal peptide" evidence="2">
    <location>
        <begin position="1"/>
        <end position="20"/>
    </location>
</feature>
<sequence length="373" mass="40732">MKVLVLFIFSCAGITLTAQSGGIYISDAGNFNNPPWQILRVDDDGQNPTVFIDEFLNWPQDILFLEDRNQVLISNLGSGCINIHDALTGDFIQSFACGISGPTRTKIGPDSLLYVLQWSGTGKVKRYDLNGNFVDDFTQTGVNQSIGLDWDIHGNLYVSSYNGDKVEQFDTAGVSQGNFVSSNLQGPTNIWFDTNGDLLVVDYDGTAVKRFDSTGAFVGNFITGIFHAEGVDSLPNGNILLGNGSTNAVKMYQSDGTFISDIVPSGTANLITPNAVVFRDETNISWAEPEVKFGFAVVVPQPERNQIRLLGDIQQKADSLSIHDMNGQVILKMAYPESTNIVKFNSASNGTYFMTFELSNGNTTTESFTWVVE</sequence>
<keyword evidence="4" id="KW-1185">Reference proteome</keyword>
<protein>
    <submittedName>
        <fullName evidence="3">T9SS type A sorting domain-containing protein</fullName>
    </submittedName>
</protein>
<dbReference type="NCBIfam" id="TIGR04183">
    <property type="entry name" value="Por_Secre_tail"/>
    <property type="match status" value="1"/>
</dbReference>
<gene>
    <name evidence="3" type="ORF">F8C67_05300</name>
</gene>
<dbReference type="Proteomes" id="UP000468650">
    <property type="component" value="Unassembled WGS sequence"/>
</dbReference>
<dbReference type="InterPro" id="IPR026444">
    <property type="entry name" value="Secre_tail"/>
</dbReference>
<proteinExistence type="predicted"/>
<feature type="chain" id="PRO_5026751544" evidence="2">
    <location>
        <begin position="21"/>
        <end position="373"/>
    </location>
</feature>
<name>A0A6N6RK09_9FLAO</name>
<dbReference type="AlphaFoldDB" id="A0A6N6RK09"/>
<dbReference type="InterPro" id="IPR011042">
    <property type="entry name" value="6-blade_b-propeller_TolB-like"/>
</dbReference>
<dbReference type="RefSeq" id="WP_151666768.1">
    <property type="nucleotide sequence ID" value="NZ_WBVO01000002.1"/>
</dbReference>
<evidence type="ECO:0000256" key="2">
    <source>
        <dbReference type="SAM" id="SignalP"/>
    </source>
</evidence>
<dbReference type="EMBL" id="WBVO01000002">
    <property type="protein sequence ID" value="KAB2814100.1"/>
    <property type="molecule type" value="Genomic_DNA"/>
</dbReference>
<reference evidence="3 4" key="1">
    <citation type="submission" date="2019-09" db="EMBL/GenBank/DDBJ databases">
        <title>Genomes of family Cryomorphaceae.</title>
        <authorList>
            <person name="Bowman J.P."/>
        </authorList>
    </citation>
    <scope>NUCLEOTIDE SEQUENCE [LARGE SCALE GENOMIC DNA]</scope>
    <source>
        <strain evidence="3 4">LMG 25704</strain>
    </source>
</reference>
<dbReference type="SUPFAM" id="SSF63829">
    <property type="entry name" value="Calcium-dependent phosphotriesterase"/>
    <property type="match status" value="1"/>
</dbReference>
<comment type="caution">
    <text evidence="3">The sequence shown here is derived from an EMBL/GenBank/DDBJ whole genome shotgun (WGS) entry which is preliminary data.</text>
</comment>
<evidence type="ECO:0000256" key="1">
    <source>
        <dbReference type="ARBA" id="ARBA00022729"/>
    </source>
</evidence>
<keyword evidence="1 2" id="KW-0732">Signal</keyword>
<evidence type="ECO:0000313" key="4">
    <source>
        <dbReference type="Proteomes" id="UP000468650"/>
    </source>
</evidence>
<evidence type="ECO:0000313" key="3">
    <source>
        <dbReference type="EMBL" id="KAB2814100.1"/>
    </source>
</evidence>
<dbReference type="OrthoDB" id="1415710at2"/>